<feature type="compositionally biased region" description="Low complexity" evidence="1">
    <location>
        <begin position="50"/>
        <end position="63"/>
    </location>
</feature>
<dbReference type="RefSeq" id="WP_319693075.1">
    <property type="nucleotide sequence ID" value="NZ_JARAWN010000118.1"/>
</dbReference>
<dbReference type="EMBL" id="JARAWN010000118">
    <property type="protein sequence ID" value="MDX3131985.1"/>
    <property type="molecule type" value="Genomic_DNA"/>
</dbReference>
<feature type="compositionally biased region" description="Pro residues" evidence="1">
    <location>
        <begin position="77"/>
        <end position="91"/>
    </location>
</feature>
<name>A0AAJ2UME7_9ACTN</name>
<feature type="signal peptide" evidence="2">
    <location>
        <begin position="1"/>
        <end position="36"/>
    </location>
</feature>
<dbReference type="Proteomes" id="UP001273589">
    <property type="component" value="Unassembled WGS sequence"/>
</dbReference>
<keyword evidence="2" id="KW-0732">Signal</keyword>
<evidence type="ECO:0000313" key="3">
    <source>
        <dbReference type="EMBL" id="MDX3131985.1"/>
    </source>
</evidence>
<evidence type="ECO:0000313" key="4">
    <source>
        <dbReference type="Proteomes" id="UP001273589"/>
    </source>
</evidence>
<feature type="region of interest" description="Disordered" evidence="1">
    <location>
        <begin position="40"/>
        <end position="123"/>
    </location>
</feature>
<sequence>MRRTPAPTGPAARSPRRPWPTLATAALAAFAALALAACGTEKADAGGPQGSPAGAAGARPDAAFTEMLSEIAQQCPPSGPPEAPPSGPPESLPSGSAEAPPSGSAESLPPGETPPSDAIEPIVPTAGPEVELNARDWCAGNHHELRITQALWDLADPTPTKVRTVLNDLGYIDERIHDLKQSGTTTRFSLDLRDQGGRLCLDGSAAGEETVVDKCVAPATGPFTPGDRKE</sequence>
<feature type="compositionally biased region" description="Low complexity" evidence="1">
    <location>
        <begin position="92"/>
        <end position="110"/>
    </location>
</feature>
<feature type="chain" id="PRO_5042510393" description="Lipoprotein" evidence="2">
    <location>
        <begin position="37"/>
        <end position="230"/>
    </location>
</feature>
<evidence type="ECO:0000256" key="2">
    <source>
        <dbReference type="SAM" id="SignalP"/>
    </source>
</evidence>
<proteinExistence type="predicted"/>
<comment type="caution">
    <text evidence="3">The sequence shown here is derived from an EMBL/GenBank/DDBJ whole genome shotgun (WGS) entry which is preliminary data.</text>
</comment>
<gene>
    <name evidence="3" type="ORF">PV367_19805</name>
</gene>
<protein>
    <recommendedName>
        <fullName evidence="5">Lipoprotein</fullName>
    </recommendedName>
</protein>
<organism evidence="3 4">
    <name type="scientific">Streptomyces europaeiscabiei</name>
    <dbReference type="NCBI Taxonomy" id="146819"/>
    <lineage>
        <taxon>Bacteria</taxon>
        <taxon>Bacillati</taxon>
        <taxon>Actinomycetota</taxon>
        <taxon>Actinomycetes</taxon>
        <taxon>Kitasatosporales</taxon>
        <taxon>Streptomycetaceae</taxon>
        <taxon>Streptomyces</taxon>
    </lineage>
</organism>
<reference evidence="3" key="1">
    <citation type="journal article" date="2023" name="Microb. Genom.">
        <title>Mesoterricola silvestris gen. nov., sp. nov., Mesoterricola sediminis sp. nov., Geothrix oryzae sp. nov., Geothrix edaphica sp. nov., Geothrix rubra sp. nov., and Geothrix limicola sp. nov., six novel members of Acidobacteriota isolated from soils.</title>
        <authorList>
            <person name="Weisberg A.J."/>
            <person name="Pearce E."/>
            <person name="Kramer C.G."/>
            <person name="Chang J.H."/>
            <person name="Clarke C.R."/>
        </authorList>
    </citation>
    <scope>NUCLEOTIDE SEQUENCE</scope>
    <source>
        <strain evidence="3">ND06-05F</strain>
    </source>
</reference>
<evidence type="ECO:0008006" key="5">
    <source>
        <dbReference type="Google" id="ProtNLM"/>
    </source>
</evidence>
<dbReference type="AlphaFoldDB" id="A0AAJ2UME7"/>
<evidence type="ECO:0000256" key="1">
    <source>
        <dbReference type="SAM" id="MobiDB-lite"/>
    </source>
</evidence>
<accession>A0AAJ2UME7</accession>